<keyword evidence="5" id="KW-0732">Signal</keyword>
<evidence type="ECO:0000256" key="4">
    <source>
        <dbReference type="ARBA" id="ARBA00023136"/>
    </source>
</evidence>
<evidence type="ECO:0000256" key="1">
    <source>
        <dbReference type="ARBA" id="ARBA00004167"/>
    </source>
</evidence>
<comment type="caution">
    <text evidence="6">The sequence shown here is derived from an EMBL/GenBank/DDBJ whole genome shotgun (WGS) entry which is preliminary data.</text>
</comment>
<keyword evidence="3" id="KW-1133">Transmembrane helix</keyword>
<evidence type="ECO:0000256" key="2">
    <source>
        <dbReference type="ARBA" id="ARBA00022692"/>
    </source>
</evidence>
<dbReference type="PANTHER" id="PTHR30168:SF0">
    <property type="entry name" value="INNER MEMBRANE PROTEIN"/>
    <property type="match status" value="1"/>
</dbReference>
<feature type="chain" id="PRO_5046298449" description="Neutral zinc metallopeptidase" evidence="5">
    <location>
        <begin position="36"/>
        <end position="248"/>
    </location>
</feature>
<evidence type="ECO:0000256" key="5">
    <source>
        <dbReference type="SAM" id="SignalP"/>
    </source>
</evidence>
<evidence type="ECO:0000313" key="6">
    <source>
        <dbReference type="EMBL" id="GAA4673755.1"/>
    </source>
</evidence>
<keyword evidence="2" id="KW-0812">Transmembrane</keyword>
<organism evidence="6 7">
    <name type="scientific">Pseudonocardia yuanmonensis</name>
    <dbReference type="NCBI Taxonomy" id="1095914"/>
    <lineage>
        <taxon>Bacteria</taxon>
        <taxon>Bacillati</taxon>
        <taxon>Actinomycetota</taxon>
        <taxon>Actinomycetes</taxon>
        <taxon>Pseudonocardiales</taxon>
        <taxon>Pseudonocardiaceae</taxon>
        <taxon>Pseudonocardia</taxon>
    </lineage>
</organism>
<dbReference type="EMBL" id="BAABIC010000001">
    <property type="protein sequence ID" value="GAA4673755.1"/>
    <property type="molecule type" value="Genomic_DNA"/>
</dbReference>
<gene>
    <name evidence="6" type="ORF">GCM10023215_01580</name>
</gene>
<feature type="signal peptide" evidence="5">
    <location>
        <begin position="1"/>
        <end position="35"/>
    </location>
</feature>
<dbReference type="PANTHER" id="PTHR30168">
    <property type="entry name" value="PUTATIVE MEMBRANE PROTEIN YPFJ"/>
    <property type="match status" value="1"/>
</dbReference>
<comment type="subcellular location">
    <subcellularLocation>
        <location evidence="1">Membrane</location>
        <topology evidence="1">Single-pass membrane protein</topology>
    </subcellularLocation>
</comment>
<reference evidence="7" key="1">
    <citation type="journal article" date="2019" name="Int. J. Syst. Evol. Microbiol.">
        <title>The Global Catalogue of Microorganisms (GCM) 10K type strain sequencing project: providing services to taxonomists for standard genome sequencing and annotation.</title>
        <authorList>
            <consortium name="The Broad Institute Genomics Platform"/>
            <consortium name="The Broad Institute Genome Sequencing Center for Infectious Disease"/>
            <person name="Wu L."/>
            <person name="Ma J."/>
        </authorList>
    </citation>
    <scope>NUCLEOTIDE SEQUENCE [LARGE SCALE GENOMIC DNA]</scope>
    <source>
        <strain evidence="7">JCM 18055</strain>
    </source>
</reference>
<evidence type="ECO:0000313" key="7">
    <source>
        <dbReference type="Proteomes" id="UP001500325"/>
    </source>
</evidence>
<dbReference type="Proteomes" id="UP001500325">
    <property type="component" value="Unassembled WGS sequence"/>
</dbReference>
<dbReference type="Pfam" id="PF04228">
    <property type="entry name" value="Zn_peptidase"/>
    <property type="match status" value="1"/>
</dbReference>
<evidence type="ECO:0008006" key="8">
    <source>
        <dbReference type="Google" id="ProtNLM"/>
    </source>
</evidence>
<keyword evidence="4" id="KW-0472">Membrane</keyword>
<keyword evidence="7" id="KW-1185">Reference proteome</keyword>
<sequence>MGAMSMRITQSVRQVTGVLAAGAVLMLGLSGTATAQPAQAPACPTLEGCYGYQDMQAFYDELIALVDGFSAASYSSMSRPVYRYVPSGTQRSTACIDTTGAPAVADGTTFNYCPADQTVYVGQDSLHELYSLSGDAAAALGLAHEWGHHVQTVVGVSATVVSQLGAIQSENQADCIAGAFLGHLDARGILEPDDYADVNTVLPKIASGEDDLGRVHGTISERAAAVDLGLGQGLGACNTYFPDTPVIV</sequence>
<evidence type="ECO:0000256" key="3">
    <source>
        <dbReference type="ARBA" id="ARBA00022989"/>
    </source>
</evidence>
<dbReference type="InterPro" id="IPR007343">
    <property type="entry name" value="Uncharacterised_pept_Zn_put"/>
</dbReference>
<protein>
    <recommendedName>
        <fullName evidence="8">Neutral zinc metallopeptidase</fullName>
    </recommendedName>
</protein>
<accession>A0ABP8VXN1</accession>
<proteinExistence type="predicted"/>
<name>A0ABP8VXN1_9PSEU</name>